<feature type="domain" description="Methyl-accepting transducer" evidence="6">
    <location>
        <begin position="68"/>
        <end position="279"/>
    </location>
</feature>
<dbReference type="PROSITE" id="PS50111">
    <property type="entry name" value="CHEMOTAXIS_TRANSDUC_2"/>
    <property type="match status" value="1"/>
</dbReference>
<comment type="caution">
    <text evidence="7">The sequence shown here is derived from an EMBL/GenBank/DDBJ whole genome shotgun (WGS) entry which is preliminary data.</text>
</comment>
<evidence type="ECO:0000256" key="2">
    <source>
        <dbReference type="ARBA" id="ARBA00023224"/>
    </source>
</evidence>
<dbReference type="PANTHER" id="PTHR32089:SF70">
    <property type="entry name" value="ENERGY TAXIS MODULATING METHYL ACCEPTING SENSORY TRANSDUCER"/>
    <property type="match status" value="1"/>
</dbReference>
<dbReference type="Gene3D" id="6.10.250.3200">
    <property type="match status" value="1"/>
</dbReference>
<reference evidence="7 8" key="1">
    <citation type="submission" date="2018-01" db="EMBL/GenBank/DDBJ databases">
        <title>Whole genome sequencing of Histamine producing bacteria.</title>
        <authorList>
            <person name="Butler K."/>
        </authorList>
    </citation>
    <scope>NUCLEOTIDE SEQUENCE [LARGE SCALE GENOMIC DNA]</scope>
    <source>
        <strain evidence="7 8">DSM 100436</strain>
    </source>
</reference>
<keyword evidence="8" id="KW-1185">Reference proteome</keyword>
<keyword evidence="2 4" id="KW-0807">Transducer</keyword>
<name>A0A2T3NYI8_9GAMM</name>
<keyword evidence="5" id="KW-0175">Coiled coil</keyword>
<dbReference type="PANTHER" id="PTHR32089">
    <property type="entry name" value="METHYL-ACCEPTING CHEMOTAXIS PROTEIN MCPB"/>
    <property type="match status" value="1"/>
</dbReference>
<evidence type="ECO:0000256" key="4">
    <source>
        <dbReference type="PROSITE-ProRule" id="PRU00284"/>
    </source>
</evidence>
<protein>
    <submittedName>
        <fullName evidence="7">Chemotaxis protein</fullName>
    </submittedName>
</protein>
<dbReference type="GO" id="GO:0007165">
    <property type="term" value="P:signal transduction"/>
    <property type="evidence" value="ECO:0007669"/>
    <property type="project" value="UniProtKB-KW"/>
</dbReference>
<evidence type="ECO:0000256" key="5">
    <source>
        <dbReference type="SAM" id="Coils"/>
    </source>
</evidence>
<dbReference type="AlphaFoldDB" id="A0A2T3NYI8"/>
<dbReference type="GO" id="GO:0016020">
    <property type="term" value="C:membrane"/>
    <property type="evidence" value="ECO:0007669"/>
    <property type="project" value="UniProtKB-SubCell"/>
</dbReference>
<dbReference type="InterPro" id="IPR025991">
    <property type="entry name" value="Chemoreceptor_zinc-bind_dom"/>
</dbReference>
<evidence type="ECO:0000313" key="7">
    <source>
        <dbReference type="EMBL" id="PSW21345.1"/>
    </source>
</evidence>
<dbReference type="GO" id="GO:0006935">
    <property type="term" value="P:chemotaxis"/>
    <property type="evidence" value="ECO:0007669"/>
    <property type="project" value="InterPro"/>
</dbReference>
<comment type="subcellular location">
    <subcellularLocation>
        <location evidence="1">Membrane</location>
    </subcellularLocation>
</comment>
<dbReference type="InterPro" id="IPR004090">
    <property type="entry name" value="Chemotax_Me-accpt_rcpt"/>
</dbReference>
<gene>
    <name evidence="7" type="ORF">C9I98_05245</name>
</gene>
<evidence type="ECO:0000313" key="8">
    <source>
        <dbReference type="Proteomes" id="UP000241771"/>
    </source>
</evidence>
<evidence type="ECO:0000259" key="6">
    <source>
        <dbReference type="PROSITE" id="PS50111"/>
    </source>
</evidence>
<dbReference type="Proteomes" id="UP000241771">
    <property type="component" value="Unassembled WGS sequence"/>
</dbReference>
<dbReference type="Pfam" id="PF00015">
    <property type="entry name" value="MCPsignal"/>
    <property type="match status" value="1"/>
</dbReference>
<proteinExistence type="inferred from homology"/>
<sequence length="361" mass="40189">MLILKTHHNKIINQLDTEHKQDSHRLQLQIDALKEELAHSKKENERINGDLMIFSALSHHQLQGFRLLDDIRASLINSAENLHEEDKQLSELTNIFAQTRNAISKLDECSHMIVEQAERSRELIGTLDQSATGIHKFLEVIRNISDQTNLLALNAAIEAARAGESGRGFAVVADEVRSLAATSAEASTNIDTLVTDVIGMTSGIKTANSENIVSVEDVSASNTQIRAVIEEVLESSNKMQKVIEQSAVRAFLETVKLDHAVWKNNVYIRIANNDVGSVNTHKECRLGKWYFEGAGYEYYRQYPAFAKIDEPHRLVHEMGQMALDAKSHGDSHALLAATEAMEKVSTEVVALVDELIEQACQ</sequence>
<dbReference type="Gene3D" id="1.20.120.30">
    <property type="entry name" value="Aspartate receptor, ligand-binding domain"/>
    <property type="match status" value="1"/>
</dbReference>
<dbReference type="PRINTS" id="PR00260">
    <property type="entry name" value="CHEMTRNSDUCR"/>
</dbReference>
<accession>A0A2T3NYI8</accession>
<evidence type="ECO:0000256" key="1">
    <source>
        <dbReference type="ARBA" id="ARBA00004370"/>
    </source>
</evidence>
<comment type="similarity">
    <text evidence="3">Belongs to the methyl-accepting chemotaxis (MCP) protein family.</text>
</comment>
<dbReference type="EMBL" id="PYMA01000002">
    <property type="protein sequence ID" value="PSW21345.1"/>
    <property type="molecule type" value="Genomic_DNA"/>
</dbReference>
<dbReference type="SMART" id="SM00283">
    <property type="entry name" value="MA"/>
    <property type="match status" value="1"/>
</dbReference>
<dbReference type="GO" id="GO:0004888">
    <property type="term" value="F:transmembrane signaling receptor activity"/>
    <property type="evidence" value="ECO:0007669"/>
    <property type="project" value="InterPro"/>
</dbReference>
<dbReference type="OrthoDB" id="9808588at2"/>
<evidence type="ECO:0000256" key="3">
    <source>
        <dbReference type="ARBA" id="ARBA00029447"/>
    </source>
</evidence>
<dbReference type="SUPFAM" id="SSF58104">
    <property type="entry name" value="Methyl-accepting chemotaxis protein (MCP) signaling domain"/>
    <property type="match status" value="1"/>
</dbReference>
<dbReference type="Pfam" id="PF13682">
    <property type="entry name" value="CZB"/>
    <property type="match status" value="1"/>
</dbReference>
<organism evidence="7 8">
    <name type="scientific">Photobacterium sanctipauli</name>
    <dbReference type="NCBI Taxonomy" id="1342794"/>
    <lineage>
        <taxon>Bacteria</taxon>
        <taxon>Pseudomonadati</taxon>
        <taxon>Pseudomonadota</taxon>
        <taxon>Gammaproteobacteria</taxon>
        <taxon>Vibrionales</taxon>
        <taxon>Vibrionaceae</taxon>
        <taxon>Photobacterium</taxon>
    </lineage>
</organism>
<feature type="coiled-coil region" evidence="5">
    <location>
        <begin position="23"/>
        <end position="50"/>
    </location>
</feature>
<dbReference type="InterPro" id="IPR004089">
    <property type="entry name" value="MCPsignal_dom"/>
</dbReference>